<comment type="similarity">
    <text evidence="7">Belongs to the peptidase S1 family. CLIP subfamily.</text>
</comment>
<evidence type="ECO:0000256" key="3">
    <source>
        <dbReference type="ARBA" id="ARBA00022670"/>
    </source>
</evidence>
<dbReference type="InterPro" id="IPR001254">
    <property type="entry name" value="Trypsin_dom"/>
</dbReference>
<dbReference type="OMA" id="HREWIAM"/>
<dbReference type="Proteomes" id="UP000076408">
    <property type="component" value="Unassembled WGS sequence"/>
</dbReference>
<dbReference type="STRING" id="30069.A0A182Y362"/>
<keyword evidence="2" id="KW-0964">Secreted</keyword>
<dbReference type="PROSITE" id="PS50240">
    <property type="entry name" value="TRYPSIN_DOM"/>
    <property type="match status" value="1"/>
</dbReference>
<dbReference type="PROSITE" id="PS00135">
    <property type="entry name" value="TRYPSIN_SER"/>
    <property type="match status" value="1"/>
</dbReference>
<dbReference type="PANTHER" id="PTHR24264">
    <property type="entry name" value="TRYPSIN-RELATED"/>
    <property type="match status" value="1"/>
</dbReference>
<evidence type="ECO:0000259" key="8">
    <source>
        <dbReference type="PROSITE" id="PS50240"/>
    </source>
</evidence>
<name>A0A182Y362_ANOST</name>
<dbReference type="VEuPathDB" id="VectorBase:ASTE010615"/>
<accession>A0A182Y362</accession>
<keyword evidence="10" id="KW-1185">Reference proteome</keyword>
<dbReference type="InterPro" id="IPR033116">
    <property type="entry name" value="TRYPSIN_SER"/>
</dbReference>
<keyword evidence="5" id="KW-0720">Serine protease</keyword>
<sequence>MVVVAGILNRFDRSERMQQRQVFRYLCHPDWNRRSMYADIGLVSLHAPFGIGDPPSNLQPIELPNHGPSGGERCTIFGWGQTREGRKQFQPVCLQKAERVLHVPGGTFCAGSFAGGVDACQGDSGGPLVCDGTLYGVVSFGWGCGRSQFPGVYTDVFVHRRWIEASVDSDPSTWNGGATVRIAAKGRRTVLGVIIMFSTVLLS</sequence>
<reference evidence="9" key="2">
    <citation type="submission" date="2020-05" db="UniProtKB">
        <authorList>
            <consortium name="EnsemblMetazoa"/>
        </authorList>
    </citation>
    <scope>IDENTIFICATION</scope>
    <source>
        <strain evidence="9">Indian</strain>
    </source>
</reference>
<evidence type="ECO:0000256" key="6">
    <source>
        <dbReference type="ARBA" id="ARBA00023157"/>
    </source>
</evidence>
<evidence type="ECO:0000256" key="5">
    <source>
        <dbReference type="ARBA" id="ARBA00022825"/>
    </source>
</evidence>
<evidence type="ECO:0000256" key="4">
    <source>
        <dbReference type="ARBA" id="ARBA00022801"/>
    </source>
</evidence>
<evidence type="ECO:0000256" key="2">
    <source>
        <dbReference type="ARBA" id="ARBA00022525"/>
    </source>
</evidence>
<dbReference type="PRINTS" id="PR00722">
    <property type="entry name" value="CHYMOTRYPSIN"/>
</dbReference>
<dbReference type="GO" id="GO:0004252">
    <property type="term" value="F:serine-type endopeptidase activity"/>
    <property type="evidence" value="ECO:0007669"/>
    <property type="project" value="InterPro"/>
</dbReference>
<evidence type="ECO:0000256" key="1">
    <source>
        <dbReference type="ARBA" id="ARBA00004613"/>
    </source>
</evidence>
<evidence type="ECO:0000313" key="9">
    <source>
        <dbReference type="EnsemblMetazoa" id="ASTEI02898-PA"/>
    </source>
</evidence>
<proteinExistence type="inferred from homology"/>
<dbReference type="SMART" id="SM00020">
    <property type="entry name" value="Tryp_SPc"/>
    <property type="match status" value="1"/>
</dbReference>
<keyword evidence="4" id="KW-0378">Hydrolase</keyword>
<protein>
    <recommendedName>
        <fullName evidence="8">Peptidase S1 domain-containing protein</fullName>
    </recommendedName>
</protein>
<dbReference type="InterPro" id="IPR043504">
    <property type="entry name" value="Peptidase_S1_PA_chymotrypsin"/>
</dbReference>
<dbReference type="GO" id="GO:0006508">
    <property type="term" value="P:proteolysis"/>
    <property type="evidence" value="ECO:0007669"/>
    <property type="project" value="UniProtKB-KW"/>
</dbReference>
<evidence type="ECO:0000256" key="7">
    <source>
        <dbReference type="ARBA" id="ARBA00024195"/>
    </source>
</evidence>
<dbReference type="Pfam" id="PF00089">
    <property type="entry name" value="Trypsin"/>
    <property type="match status" value="1"/>
</dbReference>
<dbReference type="VEuPathDB" id="VectorBase:ASTEI20_042571"/>
<dbReference type="InterPro" id="IPR050127">
    <property type="entry name" value="Serine_Proteases_S1"/>
</dbReference>
<dbReference type="EnsemblMetazoa" id="ASTEI02898-RA">
    <property type="protein sequence ID" value="ASTEI02898-PA"/>
    <property type="gene ID" value="ASTEI02898"/>
</dbReference>
<keyword evidence="3" id="KW-0645">Protease</keyword>
<organism evidence="9 10">
    <name type="scientific">Anopheles stephensi</name>
    <name type="common">Indo-Pakistan malaria mosquito</name>
    <dbReference type="NCBI Taxonomy" id="30069"/>
    <lineage>
        <taxon>Eukaryota</taxon>
        <taxon>Metazoa</taxon>
        <taxon>Ecdysozoa</taxon>
        <taxon>Arthropoda</taxon>
        <taxon>Hexapoda</taxon>
        <taxon>Insecta</taxon>
        <taxon>Pterygota</taxon>
        <taxon>Neoptera</taxon>
        <taxon>Endopterygota</taxon>
        <taxon>Diptera</taxon>
        <taxon>Nematocera</taxon>
        <taxon>Culicoidea</taxon>
        <taxon>Culicidae</taxon>
        <taxon>Anophelinae</taxon>
        <taxon>Anopheles</taxon>
    </lineage>
</organism>
<dbReference type="Gene3D" id="2.40.10.10">
    <property type="entry name" value="Trypsin-like serine proteases"/>
    <property type="match status" value="2"/>
</dbReference>
<keyword evidence="6" id="KW-1015">Disulfide bond</keyword>
<dbReference type="VEuPathDB" id="VectorBase:ASTEI02898"/>
<dbReference type="InterPro" id="IPR009003">
    <property type="entry name" value="Peptidase_S1_PA"/>
</dbReference>
<dbReference type="AlphaFoldDB" id="A0A182Y362"/>
<dbReference type="CDD" id="cd00190">
    <property type="entry name" value="Tryp_SPc"/>
    <property type="match status" value="1"/>
</dbReference>
<dbReference type="GO" id="GO:0005615">
    <property type="term" value="C:extracellular space"/>
    <property type="evidence" value="ECO:0007669"/>
    <property type="project" value="TreeGrafter"/>
</dbReference>
<dbReference type="InterPro" id="IPR001314">
    <property type="entry name" value="Peptidase_S1A"/>
</dbReference>
<comment type="subcellular location">
    <subcellularLocation>
        <location evidence="1">Secreted</location>
    </subcellularLocation>
</comment>
<feature type="domain" description="Peptidase S1" evidence="8">
    <location>
        <begin position="1"/>
        <end position="168"/>
    </location>
</feature>
<reference evidence="10" key="1">
    <citation type="journal article" date="2014" name="Genome Biol.">
        <title>Genome analysis of a major urban malaria vector mosquito, Anopheles stephensi.</title>
        <authorList>
            <person name="Jiang X."/>
            <person name="Peery A."/>
            <person name="Hall A.B."/>
            <person name="Sharma A."/>
            <person name="Chen X.G."/>
            <person name="Waterhouse R.M."/>
            <person name="Komissarov A."/>
            <person name="Riehle M.M."/>
            <person name="Shouche Y."/>
            <person name="Sharakhova M.V."/>
            <person name="Lawson D."/>
            <person name="Pakpour N."/>
            <person name="Arensburger P."/>
            <person name="Davidson V.L."/>
            <person name="Eiglmeier K."/>
            <person name="Emrich S."/>
            <person name="George P."/>
            <person name="Kennedy R.C."/>
            <person name="Mane S.P."/>
            <person name="Maslen G."/>
            <person name="Oringanje C."/>
            <person name="Qi Y."/>
            <person name="Settlage R."/>
            <person name="Tojo M."/>
            <person name="Tubio J.M."/>
            <person name="Unger M.F."/>
            <person name="Wang B."/>
            <person name="Vernick K.D."/>
            <person name="Ribeiro J.M."/>
            <person name="James A.A."/>
            <person name="Michel K."/>
            <person name="Riehle M.A."/>
            <person name="Luckhart S."/>
            <person name="Sharakhov I.V."/>
            <person name="Tu Z."/>
        </authorList>
    </citation>
    <scope>NUCLEOTIDE SEQUENCE [LARGE SCALE GENOMIC DNA]</scope>
    <source>
        <strain evidence="10">Indian</strain>
    </source>
</reference>
<evidence type="ECO:0000313" key="10">
    <source>
        <dbReference type="Proteomes" id="UP000076408"/>
    </source>
</evidence>
<dbReference type="PANTHER" id="PTHR24264:SF65">
    <property type="entry name" value="SRCR DOMAIN-CONTAINING PROTEIN"/>
    <property type="match status" value="1"/>
</dbReference>
<dbReference type="SUPFAM" id="SSF50494">
    <property type="entry name" value="Trypsin-like serine proteases"/>
    <property type="match status" value="1"/>
</dbReference>